<organism evidence="1 2">
    <name type="scientific">Lactiplantibacillus pentosus</name>
    <name type="common">Lactobacillus pentosus</name>
    <dbReference type="NCBI Taxonomy" id="1589"/>
    <lineage>
        <taxon>Bacteria</taxon>
        <taxon>Bacillati</taxon>
        <taxon>Bacillota</taxon>
        <taxon>Bacilli</taxon>
        <taxon>Lactobacillales</taxon>
        <taxon>Lactobacillaceae</taxon>
        <taxon>Lactiplantibacillus</taxon>
    </lineage>
</organism>
<dbReference type="Proteomes" id="UP001263852">
    <property type="component" value="Unassembled WGS sequence"/>
</dbReference>
<gene>
    <name evidence="1" type="ORF">RI555_09160</name>
</gene>
<accession>A0AAW8WF25</accession>
<proteinExistence type="predicted"/>
<comment type="caution">
    <text evidence="1">The sequence shown here is derived from an EMBL/GenBank/DDBJ whole genome shotgun (WGS) entry which is preliminary data.</text>
</comment>
<protein>
    <submittedName>
        <fullName evidence="1">Uncharacterized protein</fullName>
    </submittedName>
</protein>
<dbReference type="RefSeq" id="WP_216748032.1">
    <property type="nucleotide sequence ID" value="NZ_JAGWDT010000003.1"/>
</dbReference>
<sequence length="81" mass="9371">MALRPLRFFTGDADFIQKYYPELYRAIEPTLSADRLLVKLNTREQWDELENLFVDEIADSTTENGELTENGIKLESILDCA</sequence>
<evidence type="ECO:0000313" key="2">
    <source>
        <dbReference type="Proteomes" id="UP001263852"/>
    </source>
</evidence>
<dbReference type="AlphaFoldDB" id="A0AAW8WF25"/>
<dbReference type="EMBL" id="JAVLAO010000001">
    <property type="protein sequence ID" value="MDT7039151.1"/>
    <property type="molecule type" value="Genomic_DNA"/>
</dbReference>
<evidence type="ECO:0000313" key="1">
    <source>
        <dbReference type="EMBL" id="MDT7039151.1"/>
    </source>
</evidence>
<name>A0AAW8WF25_LACPE</name>
<reference evidence="1" key="1">
    <citation type="submission" date="2023-08" db="EMBL/GenBank/DDBJ databases">
        <authorList>
            <person name="Page C.A."/>
            <person name="Perez-Diaz I.M."/>
        </authorList>
    </citation>
    <scope>NUCLEOTIDE SEQUENCE</scope>
    <source>
        <strain evidence="1">1.8.9</strain>
    </source>
</reference>